<comment type="similarity">
    <text evidence="1">Belongs to the transglycosylase Slt family.</text>
</comment>
<dbReference type="PANTHER" id="PTHR37423">
    <property type="entry name" value="SOLUBLE LYTIC MUREIN TRANSGLYCOSYLASE-RELATED"/>
    <property type="match status" value="1"/>
</dbReference>
<dbReference type="EMBL" id="JAATJB010000015">
    <property type="protein sequence ID" value="NJB99463.1"/>
    <property type="molecule type" value="Genomic_DNA"/>
</dbReference>
<gene>
    <name evidence="4" type="ORF">GGR89_003804</name>
</gene>
<dbReference type="GO" id="GO:0008933">
    <property type="term" value="F:peptidoglycan lytic transglycosylase activity"/>
    <property type="evidence" value="ECO:0007669"/>
    <property type="project" value="InterPro"/>
</dbReference>
<dbReference type="InterPro" id="IPR023346">
    <property type="entry name" value="Lysozyme-like_dom_sf"/>
</dbReference>
<dbReference type="Pfam" id="PF01464">
    <property type="entry name" value="SLT"/>
    <property type="match status" value="1"/>
</dbReference>
<dbReference type="InterPro" id="IPR000189">
    <property type="entry name" value="Transglyc_AS"/>
</dbReference>
<evidence type="ECO:0000256" key="1">
    <source>
        <dbReference type="ARBA" id="ARBA00007734"/>
    </source>
</evidence>
<evidence type="ECO:0000259" key="3">
    <source>
        <dbReference type="Pfam" id="PF01464"/>
    </source>
</evidence>
<name>A0A7X5Y2I8_9SPHN</name>
<evidence type="ECO:0000256" key="2">
    <source>
        <dbReference type="ARBA" id="ARBA00009387"/>
    </source>
</evidence>
<dbReference type="AlphaFoldDB" id="A0A7X5Y2I8"/>
<sequence>MIIPEAAWSRDKTPPPPPCALTVTLRVADAASLAGIQSLQGCSNILVAPGTPAEMPKDVRIAPEAEEGSSGDRAASFQLVSGKKHRAAEPAPAATLRVAAIAPLRQEPASRTAASDAAILAMRPLSYATRYDAMIQRVAARRRVDPLLLHAVIDQESHYRADARSPVGAHGLMQLMPGTARMLNVSASNAEANVDGGARLLRQLHGRFNDFNLTLAAYNAGEGAVRRYGNRIPPYPETQSYVAGVLGRYSRLLAEQAARAR</sequence>
<evidence type="ECO:0000313" key="4">
    <source>
        <dbReference type="EMBL" id="NJB99463.1"/>
    </source>
</evidence>
<accession>A0A7X5Y2I8</accession>
<dbReference type="Proteomes" id="UP000531251">
    <property type="component" value="Unassembled WGS sequence"/>
</dbReference>
<dbReference type="PANTHER" id="PTHR37423:SF2">
    <property type="entry name" value="MEMBRANE-BOUND LYTIC MUREIN TRANSGLYCOSYLASE C"/>
    <property type="match status" value="1"/>
</dbReference>
<dbReference type="RefSeq" id="WP_206434344.1">
    <property type="nucleotide sequence ID" value="NZ_JAATJB010000015.1"/>
</dbReference>
<dbReference type="GO" id="GO:0000270">
    <property type="term" value="P:peptidoglycan metabolic process"/>
    <property type="evidence" value="ECO:0007669"/>
    <property type="project" value="InterPro"/>
</dbReference>
<comment type="similarity">
    <text evidence="2">Belongs to the virb1 family.</text>
</comment>
<dbReference type="GO" id="GO:0016020">
    <property type="term" value="C:membrane"/>
    <property type="evidence" value="ECO:0007669"/>
    <property type="project" value="InterPro"/>
</dbReference>
<dbReference type="Gene3D" id="1.10.530.10">
    <property type="match status" value="1"/>
</dbReference>
<proteinExistence type="inferred from homology"/>
<evidence type="ECO:0000313" key="5">
    <source>
        <dbReference type="Proteomes" id="UP000531251"/>
    </source>
</evidence>
<dbReference type="PROSITE" id="PS00922">
    <property type="entry name" value="TRANSGLYCOSYLASE"/>
    <property type="match status" value="1"/>
</dbReference>
<protein>
    <submittedName>
        <fullName evidence="4">Soluble lytic murein transglycosylase-like protein</fullName>
    </submittedName>
</protein>
<keyword evidence="5" id="KW-1185">Reference proteome</keyword>
<dbReference type="InterPro" id="IPR008258">
    <property type="entry name" value="Transglycosylase_SLT_dom_1"/>
</dbReference>
<reference evidence="4 5" key="1">
    <citation type="submission" date="2020-03" db="EMBL/GenBank/DDBJ databases">
        <title>Genomic Encyclopedia of Type Strains, Phase IV (KMG-IV): sequencing the most valuable type-strain genomes for metagenomic binning, comparative biology and taxonomic classification.</title>
        <authorList>
            <person name="Goeker M."/>
        </authorList>
    </citation>
    <scope>NUCLEOTIDE SEQUENCE [LARGE SCALE GENOMIC DNA]</scope>
    <source>
        <strain evidence="4 5">DSM 7225</strain>
    </source>
</reference>
<dbReference type="SUPFAM" id="SSF53955">
    <property type="entry name" value="Lysozyme-like"/>
    <property type="match status" value="1"/>
</dbReference>
<organism evidence="4 5">
    <name type="scientific">Sphingomonas trueperi</name>
    <dbReference type="NCBI Taxonomy" id="53317"/>
    <lineage>
        <taxon>Bacteria</taxon>
        <taxon>Pseudomonadati</taxon>
        <taxon>Pseudomonadota</taxon>
        <taxon>Alphaproteobacteria</taxon>
        <taxon>Sphingomonadales</taxon>
        <taxon>Sphingomonadaceae</taxon>
        <taxon>Sphingomonas</taxon>
    </lineage>
</organism>
<dbReference type="CDD" id="cd00254">
    <property type="entry name" value="LT-like"/>
    <property type="match status" value="1"/>
</dbReference>
<feature type="domain" description="Transglycosylase SLT" evidence="3">
    <location>
        <begin position="134"/>
        <end position="230"/>
    </location>
</feature>
<comment type="caution">
    <text evidence="4">The sequence shown here is derived from an EMBL/GenBank/DDBJ whole genome shotgun (WGS) entry which is preliminary data.</text>
</comment>